<comment type="caution">
    <text evidence="1">The sequence shown here is derived from an EMBL/GenBank/DDBJ whole genome shotgun (WGS) entry which is preliminary data.</text>
</comment>
<dbReference type="EMBL" id="JAVRHV010000008">
    <property type="protein sequence ID" value="MDT0554158.1"/>
    <property type="molecule type" value="Genomic_DNA"/>
</dbReference>
<dbReference type="RefSeq" id="WP_311594243.1">
    <property type="nucleotide sequence ID" value="NZ_JAVRHV010000008.1"/>
</dbReference>
<reference evidence="1 2" key="1">
    <citation type="submission" date="2023-09" db="EMBL/GenBank/DDBJ databases">
        <authorList>
            <person name="Rey-Velasco X."/>
        </authorList>
    </citation>
    <scope>NUCLEOTIDE SEQUENCE [LARGE SCALE GENOMIC DNA]</scope>
    <source>
        <strain evidence="1 2">P050</strain>
    </source>
</reference>
<evidence type="ECO:0000313" key="2">
    <source>
        <dbReference type="Proteomes" id="UP001252186"/>
    </source>
</evidence>
<proteinExistence type="predicted"/>
<organism evidence="1 2">
    <name type="scientific">Urechidicola vernalis</name>
    <dbReference type="NCBI Taxonomy" id="3075600"/>
    <lineage>
        <taxon>Bacteria</taxon>
        <taxon>Pseudomonadati</taxon>
        <taxon>Bacteroidota</taxon>
        <taxon>Flavobacteriia</taxon>
        <taxon>Flavobacteriales</taxon>
        <taxon>Flavobacteriaceae</taxon>
        <taxon>Urechidicola</taxon>
    </lineage>
</organism>
<name>A0ABU2YAR9_9FLAO</name>
<protein>
    <submittedName>
        <fullName evidence="1">Uncharacterized protein</fullName>
    </submittedName>
</protein>
<sequence>MEKEGCLLVFENSMNERFGSLAKHHNLNLFEVGFDNYFSTSMYSLIKKRYKNRIIIKNQTEEIIKYINENKFKKVYLSNGEGYICMNIINELMKVFPEKEFIALQHGIFVLKNRLYIELARNFINRLSFLFSNFYIFGAGFGGINFDKYIVYSNLERNYLVEEKKWAKSDVVVDLNFLKKPLFEFFDKQIINQKNKNAVFYLQNLSSSGLCSEQDEIYLISKSLQYLSKKYTKVFLKDHPSCKDRTKHLDLPKNIKIIDSASDGFIHCKSAYSFFSTALIDAKVFKMKTYGIYSNRINVDINIYNNFDQSLSFENKIDI</sequence>
<evidence type="ECO:0000313" key="1">
    <source>
        <dbReference type="EMBL" id="MDT0554158.1"/>
    </source>
</evidence>
<keyword evidence="2" id="KW-1185">Reference proteome</keyword>
<accession>A0ABU2YAR9</accession>
<gene>
    <name evidence="1" type="ORF">RM519_12935</name>
</gene>
<dbReference type="Proteomes" id="UP001252186">
    <property type="component" value="Unassembled WGS sequence"/>
</dbReference>